<name>A0A1H9YG87_THASX</name>
<dbReference type="AlphaFoldDB" id="A0A1H9YG87"/>
<protein>
    <recommendedName>
        <fullName evidence="4">DUF4426 domain-containing protein</fullName>
    </recommendedName>
</protein>
<keyword evidence="1" id="KW-0732">Signal</keyword>
<dbReference type="RefSeq" id="WP_093326900.1">
    <property type="nucleotide sequence ID" value="NZ_AP027363.1"/>
</dbReference>
<accession>A0A1H9YG87</accession>
<evidence type="ECO:0000256" key="1">
    <source>
        <dbReference type="SAM" id="SignalP"/>
    </source>
</evidence>
<dbReference type="Proteomes" id="UP000199308">
    <property type="component" value="Unassembled WGS sequence"/>
</dbReference>
<reference evidence="2 3" key="1">
    <citation type="submission" date="2016-10" db="EMBL/GenBank/DDBJ databases">
        <authorList>
            <person name="de Groot N.N."/>
        </authorList>
    </citation>
    <scope>NUCLEOTIDE SEQUENCE [LARGE SCALE GENOMIC DNA]</scope>
    <source>
        <strain evidence="2 3">DSM 19706</strain>
    </source>
</reference>
<evidence type="ECO:0008006" key="4">
    <source>
        <dbReference type="Google" id="ProtNLM"/>
    </source>
</evidence>
<gene>
    <name evidence="2" type="ORF">SAMN05660429_00197</name>
</gene>
<sequence length="148" mass="16889">MKHFFAPIIGCLLGIISHAASAKDLVIKDIETFAHEFVEIYTKRPLDIVDVLAENFVIKTELGDSAMGITVEFTKKEYLKDIDKLDVDEFVKGQRDFDVYDFTVKSANTGSFSMIYYDVSVRTTVWNKIDVIKKGDKLMVTFQLQEAF</sequence>
<organism evidence="2 3">
    <name type="scientific">Thalassotalea agarivorans</name>
    <name type="common">Thalassomonas agarivorans</name>
    <dbReference type="NCBI Taxonomy" id="349064"/>
    <lineage>
        <taxon>Bacteria</taxon>
        <taxon>Pseudomonadati</taxon>
        <taxon>Pseudomonadota</taxon>
        <taxon>Gammaproteobacteria</taxon>
        <taxon>Alteromonadales</taxon>
        <taxon>Colwelliaceae</taxon>
        <taxon>Thalassotalea</taxon>
    </lineage>
</organism>
<evidence type="ECO:0000313" key="2">
    <source>
        <dbReference type="EMBL" id="SES67475.1"/>
    </source>
</evidence>
<evidence type="ECO:0000313" key="3">
    <source>
        <dbReference type="Proteomes" id="UP000199308"/>
    </source>
</evidence>
<dbReference type="EMBL" id="FOHK01000001">
    <property type="protein sequence ID" value="SES67475.1"/>
    <property type="molecule type" value="Genomic_DNA"/>
</dbReference>
<keyword evidence="3" id="KW-1185">Reference proteome</keyword>
<feature type="chain" id="PRO_5011492074" description="DUF4426 domain-containing protein" evidence="1">
    <location>
        <begin position="23"/>
        <end position="148"/>
    </location>
</feature>
<proteinExistence type="predicted"/>
<dbReference type="STRING" id="349064.SAMN05660429_00197"/>
<feature type="signal peptide" evidence="1">
    <location>
        <begin position="1"/>
        <end position="22"/>
    </location>
</feature>